<sequence>MSKLKRGVTHEEVWHMTTQFSSELRKAPEAEWRDKKRHLWLMGLIAPTALFVMLPIVWG</sequence>
<keyword evidence="1" id="KW-0472">Membrane</keyword>
<keyword evidence="3" id="KW-1185">Reference proteome</keyword>
<accession>A0A7G1IL79</accession>
<name>A0A7G1IL79_MYCKA</name>
<keyword evidence="1" id="KW-0812">Transmembrane</keyword>
<feature type="transmembrane region" description="Helical" evidence="1">
    <location>
        <begin position="39"/>
        <end position="58"/>
    </location>
</feature>
<dbReference type="AlphaFoldDB" id="A0A7G1IL79"/>
<keyword evidence="1" id="KW-1133">Transmembrane helix</keyword>
<protein>
    <submittedName>
        <fullName evidence="2">Uncharacterized protein</fullName>
    </submittedName>
</protein>
<reference evidence="2 3" key="1">
    <citation type="submission" date="2020-07" db="EMBL/GenBank/DDBJ databases">
        <title>Mycobacterium kansasii (former subtype) with zoonotic potential isolated from diseased indoor pet cat, Japan.</title>
        <authorList>
            <person name="Fukano H."/>
            <person name="Terazono T."/>
            <person name="Hoshino Y."/>
        </authorList>
    </citation>
    <scope>NUCLEOTIDE SEQUENCE [LARGE SCALE GENOMIC DNA]</scope>
    <source>
        <strain evidence="2 3">Kuro-I</strain>
    </source>
</reference>
<evidence type="ECO:0000313" key="2">
    <source>
        <dbReference type="EMBL" id="BCI90673.1"/>
    </source>
</evidence>
<dbReference type="EMBL" id="AP023343">
    <property type="protein sequence ID" value="BCI90673.1"/>
    <property type="molecule type" value="Genomic_DNA"/>
</dbReference>
<evidence type="ECO:0000256" key="1">
    <source>
        <dbReference type="SAM" id="Phobius"/>
    </source>
</evidence>
<proteinExistence type="predicted"/>
<organism evidence="2 3">
    <name type="scientific">Mycobacterium kansasii</name>
    <dbReference type="NCBI Taxonomy" id="1768"/>
    <lineage>
        <taxon>Bacteria</taxon>
        <taxon>Bacillati</taxon>
        <taxon>Actinomycetota</taxon>
        <taxon>Actinomycetes</taxon>
        <taxon>Mycobacteriales</taxon>
        <taxon>Mycobacteriaceae</taxon>
        <taxon>Mycobacterium</taxon>
    </lineage>
</organism>
<evidence type="ECO:0000313" key="3">
    <source>
        <dbReference type="Proteomes" id="UP000516380"/>
    </source>
</evidence>
<gene>
    <name evidence="2" type="ORF">NIIDMKKI_58790</name>
</gene>
<dbReference type="Proteomes" id="UP000516380">
    <property type="component" value="Chromosome"/>
</dbReference>